<dbReference type="InParanoid" id="K3YMS6"/>
<dbReference type="Proteomes" id="UP000004995">
    <property type="component" value="Unassembled WGS sequence"/>
</dbReference>
<dbReference type="FunCoup" id="K3YMS6">
    <property type="interactions" value="172"/>
</dbReference>
<proteinExistence type="predicted"/>
<dbReference type="AlphaFoldDB" id="K3YMS6"/>
<dbReference type="EMBL" id="AGNK02003870">
    <property type="status" value="NOT_ANNOTATED_CDS"/>
    <property type="molecule type" value="Genomic_DNA"/>
</dbReference>
<dbReference type="EnsemblPlants" id="KQL01896">
    <property type="protein sequence ID" value="KQL01896"/>
    <property type="gene ID" value="SETIT_015559mg"/>
</dbReference>
<accession>K3YMS6</accession>
<keyword evidence="2" id="KW-1185">Reference proteome</keyword>
<dbReference type="HOGENOM" id="CLU_2659204_0_0_1"/>
<protein>
    <submittedName>
        <fullName evidence="1">Uncharacterized protein</fullName>
    </submittedName>
</protein>
<evidence type="ECO:0000313" key="2">
    <source>
        <dbReference type="Proteomes" id="UP000004995"/>
    </source>
</evidence>
<name>K3YMS6_SETIT</name>
<evidence type="ECO:0000313" key="1">
    <source>
        <dbReference type="EnsemblPlants" id="KQL01896"/>
    </source>
</evidence>
<organism evidence="1 2">
    <name type="scientific">Setaria italica</name>
    <name type="common">Foxtail millet</name>
    <name type="synonym">Panicum italicum</name>
    <dbReference type="NCBI Taxonomy" id="4555"/>
    <lineage>
        <taxon>Eukaryota</taxon>
        <taxon>Viridiplantae</taxon>
        <taxon>Streptophyta</taxon>
        <taxon>Embryophyta</taxon>
        <taxon>Tracheophyta</taxon>
        <taxon>Spermatophyta</taxon>
        <taxon>Magnoliopsida</taxon>
        <taxon>Liliopsida</taxon>
        <taxon>Poales</taxon>
        <taxon>Poaceae</taxon>
        <taxon>PACMAD clade</taxon>
        <taxon>Panicoideae</taxon>
        <taxon>Panicodae</taxon>
        <taxon>Paniceae</taxon>
        <taxon>Cenchrinae</taxon>
        <taxon>Setaria</taxon>
    </lineage>
</organism>
<reference evidence="1" key="2">
    <citation type="submission" date="2018-08" db="UniProtKB">
        <authorList>
            <consortium name="EnsemblPlants"/>
        </authorList>
    </citation>
    <scope>IDENTIFICATION</scope>
    <source>
        <strain evidence="1">Yugu1</strain>
    </source>
</reference>
<reference evidence="2" key="1">
    <citation type="journal article" date="2012" name="Nat. Biotechnol.">
        <title>Reference genome sequence of the model plant Setaria.</title>
        <authorList>
            <person name="Bennetzen J.L."/>
            <person name="Schmutz J."/>
            <person name="Wang H."/>
            <person name="Percifield R."/>
            <person name="Hawkins J."/>
            <person name="Pontaroli A.C."/>
            <person name="Estep M."/>
            <person name="Feng L."/>
            <person name="Vaughn J.N."/>
            <person name="Grimwood J."/>
            <person name="Jenkins J."/>
            <person name="Barry K."/>
            <person name="Lindquist E."/>
            <person name="Hellsten U."/>
            <person name="Deshpande S."/>
            <person name="Wang X."/>
            <person name="Wu X."/>
            <person name="Mitros T."/>
            <person name="Triplett J."/>
            <person name="Yang X."/>
            <person name="Ye C.Y."/>
            <person name="Mauro-Herrera M."/>
            <person name="Wang L."/>
            <person name="Li P."/>
            <person name="Sharma M."/>
            <person name="Sharma R."/>
            <person name="Ronald P.C."/>
            <person name="Panaud O."/>
            <person name="Kellogg E.A."/>
            <person name="Brutnell T.P."/>
            <person name="Doust A.N."/>
            <person name="Tuskan G.A."/>
            <person name="Rokhsar D."/>
            <person name="Devos K.M."/>
        </authorList>
    </citation>
    <scope>NUCLEOTIDE SEQUENCE [LARGE SCALE GENOMIC DNA]</scope>
    <source>
        <strain evidence="2">cv. Yugu1</strain>
    </source>
</reference>
<dbReference type="OMA" id="KSEYCPK"/>
<sequence length="76" mass="8846">MKSEYCPKVPSDDRNKFVATMKKKLVDGSFTFNQQRSRDLMIAWCVRADVAFNKFDDEGFEPWMESLQPAFSCIGR</sequence>
<dbReference type="Gramene" id="KQL01896">
    <property type="protein sequence ID" value="KQL01896"/>
    <property type="gene ID" value="SETIT_015559mg"/>
</dbReference>